<dbReference type="InterPro" id="IPR020846">
    <property type="entry name" value="MFS_dom"/>
</dbReference>
<keyword evidence="5 8" id="KW-1133">Transmembrane helix</keyword>
<evidence type="ECO:0000256" key="2">
    <source>
        <dbReference type="ARBA" id="ARBA00010992"/>
    </source>
</evidence>
<evidence type="ECO:0000256" key="8">
    <source>
        <dbReference type="SAM" id="Phobius"/>
    </source>
</evidence>
<dbReference type="EMBL" id="JABCIY010000001">
    <property type="protein sequence ID" value="KAF7198375.1"/>
    <property type="molecule type" value="Genomic_DNA"/>
</dbReference>
<evidence type="ECO:0000259" key="9">
    <source>
        <dbReference type="PROSITE" id="PS50850"/>
    </source>
</evidence>
<evidence type="ECO:0000313" key="11">
    <source>
        <dbReference type="Proteomes" id="UP000660729"/>
    </source>
</evidence>
<sequence length="541" mass="59528">MSSSNNYPKFLGMNGKALEWTVTMILTFGFVLVGYDQGVMSGVIIAPLWLSEFPRVNHNATLLGFTVAIYDIGTMLGAVSMIFLGDRLGRKRSCLLGGAGVIIGVVIQVTAMPSSSIDGRFAQFLIGRTITGWGNGINMASMPVWQSEISHASRGMLVCLSTGLIATGTMFSYWLNYGIQNYTTSITWRFPIAFQIVLCLVYFIGTFFLPESPRWLCKMDRIEAATKSMAAINKEPIDGPKTKEDIRGILDSIAIEQSSDAGFFGIGDMFTGGPSQHWRRVLIGVSSQFFQQITGCNAVIYYSPILFLNTLKTSPHFSQLIGGVDMIVYAIFALLSFWTVESVGRRKVFLIGTAGQMISMIITFACIIPGTASAAEGAAFGLFLYIAFFGPSYLTVPWLYAAEINPIRIRAKGSAAANIVNWSINFLVVMVTPIMVQNIGWGTYLFFAAVNAAALPFIYFFYPETSHRSLEEIDFIFAKGYYENISYVKAAKEMPRLTNDDMEALAEEYGLADAKVIKDNIRSAESGKEIDTGVETYENKV</sequence>
<organism evidence="10 11">
    <name type="scientific">Pseudocercospora fuligena</name>
    <dbReference type="NCBI Taxonomy" id="685502"/>
    <lineage>
        <taxon>Eukaryota</taxon>
        <taxon>Fungi</taxon>
        <taxon>Dikarya</taxon>
        <taxon>Ascomycota</taxon>
        <taxon>Pezizomycotina</taxon>
        <taxon>Dothideomycetes</taxon>
        <taxon>Dothideomycetidae</taxon>
        <taxon>Mycosphaerellales</taxon>
        <taxon>Mycosphaerellaceae</taxon>
        <taxon>Pseudocercospora</taxon>
    </lineage>
</organism>
<dbReference type="InterPro" id="IPR005829">
    <property type="entry name" value="Sugar_transporter_CS"/>
</dbReference>
<keyword evidence="11" id="KW-1185">Reference proteome</keyword>
<dbReference type="SUPFAM" id="SSF103473">
    <property type="entry name" value="MFS general substrate transporter"/>
    <property type="match status" value="1"/>
</dbReference>
<name>A0A8H6RV05_9PEZI</name>
<reference evidence="10" key="1">
    <citation type="submission" date="2020-04" db="EMBL/GenBank/DDBJ databases">
        <title>Draft genome resource of the tomato pathogen Pseudocercospora fuligena.</title>
        <authorList>
            <person name="Zaccaron A."/>
        </authorList>
    </citation>
    <scope>NUCLEOTIDE SEQUENCE</scope>
    <source>
        <strain evidence="10">PF001</strain>
    </source>
</reference>
<feature type="transmembrane region" description="Helical" evidence="8">
    <location>
        <begin position="378"/>
        <end position="401"/>
    </location>
</feature>
<dbReference type="PROSITE" id="PS00216">
    <property type="entry name" value="SUGAR_TRANSPORT_1"/>
    <property type="match status" value="1"/>
</dbReference>
<dbReference type="PANTHER" id="PTHR48022">
    <property type="entry name" value="PLASTIDIC GLUCOSE TRANSPORTER 4"/>
    <property type="match status" value="1"/>
</dbReference>
<keyword evidence="3 7" id="KW-0813">Transport</keyword>
<evidence type="ECO:0000256" key="4">
    <source>
        <dbReference type="ARBA" id="ARBA00022692"/>
    </source>
</evidence>
<dbReference type="FunFam" id="1.20.1250.20:FF:000134">
    <property type="entry name" value="MFS sugar transporter protein"/>
    <property type="match status" value="1"/>
</dbReference>
<protein>
    <submittedName>
        <fullName evidence="10">Sugar transporter STL1</fullName>
    </submittedName>
</protein>
<dbReference type="AlphaFoldDB" id="A0A8H6RV05"/>
<keyword evidence="6 8" id="KW-0472">Membrane</keyword>
<evidence type="ECO:0000256" key="1">
    <source>
        <dbReference type="ARBA" id="ARBA00004141"/>
    </source>
</evidence>
<feature type="transmembrane region" description="Helical" evidence="8">
    <location>
        <begin position="413"/>
        <end position="435"/>
    </location>
</feature>
<comment type="caution">
    <text evidence="10">The sequence shown here is derived from an EMBL/GenBank/DDBJ whole genome shotgun (WGS) entry which is preliminary data.</text>
</comment>
<feature type="transmembrane region" description="Helical" evidence="8">
    <location>
        <begin position="62"/>
        <end position="83"/>
    </location>
</feature>
<evidence type="ECO:0000256" key="7">
    <source>
        <dbReference type="RuleBase" id="RU003346"/>
    </source>
</evidence>
<accession>A0A8H6RV05</accession>
<evidence type="ECO:0000256" key="3">
    <source>
        <dbReference type="ARBA" id="ARBA00022448"/>
    </source>
</evidence>
<comment type="subcellular location">
    <subcellularLocation>
        <location evidence="1">Membrane</location>
        <topology evidence="1">Multi-pass membrane protein</topology>
    </subcellularLocation>
</comment>
<dbReference type="Gene3D" id="1.20.1250.20">
    <property type="entry name" value="MFS general substrate transporter like domains"/>
    <property type="match status" value="1"/>
</dbReference>
<dbReference type="PROSITE" id="PS50850">
    <property type="entry name" value="MFS"/>
    <property type="match status" value="1"/>
</dbReference>
<keyword evidence="10" id="KW-0762">Sugar transport</keyword>
<feature type="transmembrane region" description="Helical" evidence="8">
    <location>
        <begin position="441"/>
        <end position="462"/>
    </location>
</feature>
<feature type="transmembrane region" description="Helical" evidence="8">
    <location>
        <begin position="348"/>
        <end position="372"/>
    </location>
</feature>
<comment type="similarity">
    <text evidence="2 7">Belongs to the major facilitator superfamily. Sugar transporter (TC 2.A.1.1) family.</text>
</comment>
<feature type="transmembrane region" description="Helical" evidence="8">
    <location>
        <begin position="21"/>
        <end position="50"/>
    </location>
</feature>
<dbReference type="InterPro" id="IPR036259">
    <property type="entry name" value="MFS_trans_sf"/>
</dbReference>
<dbReference type="Proteomes" id="UP000660729">
    <property type="component" value="Unassembled WGS sequence"/>
</dbReference>
<dbReference type="PANTHER" id="PTHR48022:SF69">
    <property type="entry name" value="SUGAR TRANSPORTER"/>
    <property type="match status" value="1"/>
</dbReference>
<evidence type="ECO:0000313" key="10">
    <source>
        <dbReference type="EMBL" id="KAF7198375.1"/>
    </source>
</evidence>
<feature type="transmembrane region" description="Helical" evidence="8">
    <location>
        <begin position="157"/>
        <end position="176"/>
    </location>
</feature>
<evidence type="ECO:0000256" key="6">
    <source>
        <dbReference type="ARBA" id="ARBA00023136"/>
    </source>
</evidence>
<proteinExistence type="inferred from homology"/>
<feature type="transmembrane region" description="Helical" evidence="8">
    <location>
        <begin position="320"/>
        <end position="341"/>
    </location>
</feature>
<dbReference type="InterPro" id="IPR050360">
    <property type="entry name" value="MFS_Sugar_Transporters"/>
</dbReference>
<dbReference type="InterPro" id="IPR005828">
    <property type="entry name" value="MFS_sugar_transport-like"/>
</dbReference>
<gene>
    <name evidence="10" type="ORF">HII31_00114</name>
</gene>
<feature type="domain" description="Major facilitator superfamily (MFS) profile" evidence="9">
    <location>
        <begin position="22"/>
        <end position="466"/>
    </location>
</feature>
<dbReference type="GO" id="GO:0016020">
    <property type="term" value="C:membrane"/>
    <property type="evidence" value="ECO:0007669"/>
    <property type="project" value="UniProtKB-SubCell"/>
</dbReference>
<dbReference type="PRINTS" id="PR00171">
    <property type="entry name" value="SUGRTRNSPORT"/>
</dbReference>
<dbReference type="InterPro" id="IPR003663">
    <property type="entry name" value="Sugar/inositol_transpt"/>
</dbReference>
<dbReference type="OrthoDB" id="6133115at2759"/>
<dbReference type="GO" id="GO:0015793">
    <property type="term" value="P:glycerol transmembrane transport"/>
    <property type="evidence" value="ECO:0007669"/>
    <property type="project" value="TreeGrafter"/>
</dbReference>
<evidence type="ECO:0000256" key="5">
    <source>
        <dbReference type="ARBA" id="ARBA00022989"/>
    </source>
</evidence>
<dbReference type="NCBIfam" id="TIGR00879">
    <property type="entry name" value="SP"/>
    <property type="match status" value="1"/>
</dbReference>
<dbReference type="Pfam" id="PF00083">
    <property type="entry name" value="Sugar_tr"/>
    <property type="match status" value="1"/>
</dbReference>
<feature type="transmembrane region" description="Helical" evidence="8">
    <location>
        <begin position="188"/>
        <end position="209"/>
    </location>
</feature>
<feature type="transmembrane region" description="Helical" evidence="8">
    <location>
        <begin position="95"/>
        <end position="113"/>
    </location>
</feature>
<dbReference type="GO" id="GO:0005351">
    <property type="term" value="F:carbohydrate:proton symporter activity"/>
    <property type="evidence" value="ECO:0007669"/>
    <property type="project" value="TreeGrafter"/>
</dbReference>
<keyword evidence="4 8" id="KW-0812">Transmembrane</keyword>